<accession>A0A1T3P2S9</accession>
<organism evidence="2 3">
    <name type="scientific">Embleya scabrispora</name>
    <dbReference type="NCBI Taxonomy" id="159449"/>
    <lineage>
        <taxon>Bacteria</taxon>
        <taxon>Bacillati</taxon>
        <taxon>Actinomycetota</taxon>
        <taxon>Actinomycetes</taxon>
        <taxon>Kitasatosporales</taxon>
        <taxon>Streptomycetaceae</taxon>
        <taxon>Embleya</taxon>
    </lineage>
</organism>
<evidence type="ECO:0000313" key="3">
    <source>
        <dbReference type="Proteomes" id="UP000190037"/>
    </source>
</evidence>
<sequence length="106" mass="11518">MTARDVFRLHVGERENLARQAGGDVVDETAHFSRCGGNGERRTRFIDRCTSPSRSTNASTALLRVEAAGCDKTIGHGRDVVDREPDVPRGGAAPPDMRTTRDILAL</sequence>
<proteinExistence type="predicted"/>
<dbReference type="STRING" id="159449.B4N89_22230"/>
<dbReference type="AlphaFoldDB" id="A0A1T3P2S9"/>
<evidence type="ECO:0000256" key="1">
    <source>
        <dbReference type="SAM" id="MobiDB-lite"/>
    </source>
</evidence>
<keyword evidence="3" id="KW-1185">Reference proteome</keyword>
<evidence type="ECO:0000313" key="2">
    <source>
        <dbReference type="EMBL" id="OPC83294.1"/>
    </source>
</evidence>
<comment type="caution">
    <text evidence="2">The sequence shown here is derived from an EMBL/GenBank/DDBJ whole genome shotgun (WGS) entry which is preliminary data.</text>
</comment>
<gene>
    <name evidence="2" type="ORF">B4N89_22230</name>
</gene>
<dbReference type="EMBL" id="MWQN01000001">
    <property type="protein sequence ID" value="OPC83294.1"/>
    <property type="molecule type" value="Genomic_DNA"/>
</dbReference>
<feature type="region of interest" description="Disordered" evidence="1">
    <location>
        <begin position="76"/>
        <end position="106"/>
    </location>
</feature>
<reference evidence="2 3" key="1">
    <citation type="submission" date="2017-03" db="EMBL/GenBank/DDBJ databases">
        <title>Draft genome sequence of Streptomyces scabrisporus NF3, endophyte isolated from Amphipterygium adstringens.</title>
        <authorList>
            <person name="Vazquez M."/>
            <person name="Ceapa C.D."/>
            <person name="Rodriguez Luna D."/>
            <person name="Sanchez Esquivel S."/>
        </authorList>
    </citation>
    <scope>NUCLEOTIDE SEQUENCE [LARGE SCALE GENOMIC DNA]</scope>
    <source>
        <strain evidence="2 3">NF3</strain>
    </source>
</reference>
<dbReference type="Proteomes" id="UP000190037">
    <property type="component" value="Unassembled WGS sequence"/>
</dbReference>
<feature type="compositionally biased region" description="Basic and acidic residues" evidence="1">
    <location>
        <begin position="76"/>
        <end position="87"/>
    </location>
</feature>
<name>A0A1T3P2S9_9ACTN</name>
<protein>
    <submittedName>
        <fullName evidence="2">Uncharacterized protein</fullName>
    </submittedName>
</protein>